<protein>
    <submittedName>
        <fullName evidence="2">Uncharacterized protein</fullName>
    </submittedName>
</protein>
<dbReference type="EMBL" id="JAYWIO010000001">
    <property type="protein sequence ID" value="KAK7290829.1"/>
    <property type="molecule type" value="Genomic_DNA"/>
</dbReference>
<accession>A0AAN9J4R1</accession>
<organism evidence="2 3">
    <name type="scientific">Crotalaria pallida</name>
    <name type="common">Smooth rattlebox</name>
    <name type="synonym">Crotalaria striata</name>
    <dbReference type="NCBI Taxonomy" id="3830"/>
    <lineage>
        <taxon>Eukaryota</taxon>
        <taxon>Viridiplantae</taxon>
        <taxon>Streptophyta</taxon>
        <taxon>Embryophyta</taxon>
        <taxon>Tracheophyta</taxon>
        <taxon>Spermatophyta</taxon>
        <taxon>Magnoliopsida</taxon>
        <taxon>eudicotyledons</taxon>
        <taxon>Gunneridae</taxon>
        <taxon>Pentapetalae</taxon>
        <taxon>rosids</taxon>
        <taxon>fabids</taxon>
        <taxon>Fabales</taxon>
        <taxon>Fabaceae</taxon>
        <taxon>Papilionoideae</taxon>
        <taxon>50 kb inversion clade</taxon>
        <taxon>genistoids sensu lato</taxon>
        <taxon>core genistoids</taxon>
        <taxon>Crotalarieae</taxon>
        <taxon>Crotalaria</taxon>
    </lineage>
</organism>
<proteinExistence type="predicted"/>
<evidence type="ECO:0000313" key="3">
    <source>
        <dbReference type="Proteomes" id="UP001372338"/>
    </source>
</evidence>
<sequence>MHRRRRSSLQQRTESSNESTGSGASSSETKQEIESRSTTATSLGFAEEDERAVRDEVWLTVVVVDKRNIAKRVAVNIELVGSVSAIFLSPKESVGNAT</sequence>
<comment type="caution">
    <text evidence="2">The sequence shown here is derived from an EMBL/GenBank/DDBJ whole genome shotgun (WGS) entry which is preliminary data.</text>
</comment>
<dbReference type="Proteomes" id="UP001372338">
    <property type="component" value="Unassembled WGS sequence"/>
</dbReference>
<feature type="region of interest" description="Disordered" evidence="1">
    <location>
        <begin position="1"/>
        <end position="46"/>
    </location>
</feature>
<keyword evidence="3" id="KW-1185">Reference proteome</keyword>
<name>A0AAN9J4R1_CROPI</name>
<evidence type="ECO:0000256" key="1">
    <source>
        <dbReference type="SAM" id="MobiDB-lite"/>
    </source>
</evidence>
<feature type="compositionally biased region" description="Low complexity" evidence="1">
    <location>
        <begin position="13"/>
        <end position="28"/>
    </location>
</feature>
<gene>
    <name evidence="2" type="ORF">RIF29_05554</name>
</gene>
<evidence type="ECO:0000313" key="2">
    <source>
        <dbReference type="EMBL" id="KAK7290829.1"/>
    </source>
</evidence>
<reference evidence="2 3" key="1">
    <citation type="submission" date="2024-01" db="EMBL/GenBank/DDBJ databases">
        <title>The genomes of 5 underutilized Papilionoideae crops provide insights into root nodulation and disease resistanc.</title>
        <authorList>
            <person name="Yuan L."/>
        </authorList>
    </citation>
    <scope>NUCLEOTIDE SEQUENCE [LARGE SCALE GENOMIC DNA]</scope>
    <source>
        <strain evidence="2">ZHUSHIDOU_FW_LH</strain>
        <tissue evidence="2">Leaf</tissue>
    </source>
</reference>
<dbReference type="AlphaFoldDB" id="A0AAN9J4R1"/>